<protein>
    <submittedName>
        <fullName evidence="5">DNA-binding FadR family transcriptional regulator</fullName>
    </submittedName>
</protein>
<gene>
    <name evidence="5" type="ORF">CLV98_10158</name>
</gene>
<dbReference type="InterPro" id="IPR000524">
    <property type="entry name" value="Tscrpt_reg_HTH_GntR"/>
</dbReference>
<dbReference type="InterPro" id="IPR008920">
    <property type="entry name" value="TF_FadR/GntR_C"/>
</dbReference>
<name>A0A316ARL7_9BACT</name>
<evidence type="ECO:0000313" key="5">
    <source>
        <dbReference type="EMBL" id="PWJ59884.1"/>
    </source>
</evidence>
<keyword evidence="2 5" id="KW-0238">DNA-binding</keyword>
<dbReference type="SUPFAM" id="SSF48008">
    <property type="entry name" value="GntR ligand-binding domain-like"/>
    <property type="match status" value="1"/>
</dbReference>
<organism evidence="5 6">
    <name type="scientific">Dyadobacter jejuensis</name>
    <dbReference type="NCBI Taxonomy" id="1082580"/>
    <lineage>
        <taxon>Bacteria</taxon>
        <taxon>Pseudomonadati</taxon>
        <taxon>Bacteroidota</taxon>
        <taxon>Cytophagia</taxon>
        <taxon>Cytophagales</taxon>
        <taxon>Spirosomataceae</taxon>
        <taxon>Dyadobacter</taxon>
    </lineage>
</organism>
<dbReference type="InterPro" id="IPR036390">
    <property type="entry name" value="WH_DNA-bd_sf"/>
</dbReference>
<keyword evidence="6" id="KW-1185">Reference proteome</keyword>
<comment type="caution">
    <text evidence="5">The sequence shown here is derived from an EMBL/GenBank/DDBJ whole genome shotgun (WGS) entry which is preliminary data.</text>
</comment>
<evidence type="ECO:0000256" key="1">
    <source>
        <dbReference type="ARBA" id="ARBA00023015"/>
    </source>
</evidence>
<dbReference type="Proteomes" id="UP000245880">
    <property type="component" value="Unassembled WGS sequence"/>
</dbReference>
<proteinExistence type="predicted"/>
<evidence type="ECO:0000256" key="3">
    <source>
        <dbReference type="ARBA" id="ARBA00023163"/>
    </source>
</evidence>
<dbReference type="SMART" id="SM00895">
    <property type="entry name" value="FCD"/>
    <property type="match status" value="1"/>
</dbReference>
<dbReference type="PRINTS" id="PR00035">
    <property type="entry name" value="HTHGNTR"/>
</dbReference>
<dbReference type="GO" id="GO:0003700">
    <property type="term" value="F:DNA-binding transcription factor activity"/>
    <property type="evidence" value="ECO:0007669"/>
    <property type="project" value="InterPro"/>
</dbReference>
<dbReference type="RefSeq" id="WP_109671829.1">
    <property type="nucleotide sequence ID" value="NZ_QGDT01000001.1"/>
</dbReference>
<dbReference type="AlphaFoldDB" id="A0A316ARL7"/>
<dbReference type="Gene3D" id="1.10.10.10">
    <property type="entry name" value="Winged helix-like DNA-binding domain superfamily/Winged helix DNA-binding domain"/>
    <property type="match status" value="1"/>
</dbReference>
<dbReference type="SUPFAM" id="SSF46785">
    <property type="entry name" value="Winged helix' DNA-binding domain"/>
    <property type="match status" value="1"/>
</dbReference>
<dbReference type="OrthoDB" id="9799482at2"/>
<dbReference type="Pfam" id="PF00392">
    <property type="entry name" value="GntR"/>
    <property type="match status" value="1"/>
</dbReference>
<evidence type="ECO:0000313" key="6">
    <source>
        <dbReference type="Proteomes" id="UP000245880"/>
    </source>
</evidence>
<feature type="domain" description="HTH gntR-type" evidence="4">
    <location>
        <begin position="5"/>
        <end position="73"/>
    </location>
</feature>
<dbReference type="EMBL" id="QGDT01000001">
    <property type="protein sequence ID" value="PWJ59884.1"/>
    <property type="molecule type" value="Genomic_DNA"/>
</dbReference>
<evidence type="ECO:0000256" key="2">
    <source>
        <dbReference type="ARBA" id="ARBA00023125"/>
    </source>
</evidence>
<dbReference type="PANTHER" id="PTHR43537:SF47">
    <property type="entry name" value="REGULATORY PROTEIN GNTR HTH"/>
    <property type="match status" value="1"/>
</dbReference>
<dbReference type="GO" id="GO:0003677">
    <property type="term" value="F:DNA binding"/>
    <property type="evidence" value="ECO:0007669"/>
    <property type="project" value="UniProtKB-KW"/>
</dbReference>
<dbReference type="Pfam" id="PF07729">
    <property type="entry name" value="FCD"/>
    <property type="match status" value="1"/>
</dbReference>
<dbReference type="Gene3D" id="1.20.120.530">
    <property type="entry name" value="GntR ligand-binding domain-like"/>
    <property type="match status" value="1"/>
</dbReference>
<dbReference type="InterPro" id="IPR036388">
    <property type="entry name" value="WH-like_DNA-bd_sf"/>
</dbReference>
<dbReference type="PROSITE" id="PS50949">
    <property type="entry name" value="HTH_GNTR"/>
    <property type="match status" value="1"/>
</dbReference>
<dbReference type="PANTHER" id="PTHR43537">
    <property type="entry name" value="TRANSCRIPTIONAL REGULATOR, GNTR FAMILY"/>
    <property type="match status" value="1"/>
</dbReference>
<reference evidence="5 6" key="1">
    <citation type="submission" date="2018-03" db="EMBL/GenBank/DDBJ databases">
        <title>Genomic Encyclopedia of Archaeal and Bacterial Type Strains, Phase II (KMG-II): from individual species to whole genera.</title>
        <authorList>
            <person name="Goeker M."/>
        </authorList>
    </citation>
    <scope>NUCLEOTIDE SEQUENCE [LARGE SCALE GENOMIC DNA]</scope>
    <source>
        <strain evidence="5 6">DSM 100346</strain>
    </source>
</reference>
<dbReference type="SMART" id="SM00345">
    <property type="entry name" value="HTH_GNTR"/>
    <property type="match status" value="1"/>
</dbReference>
<accession>A0A316ARL7</accession>
<dbReference type="InterPro" id="IPR011711">
    <property type="entry name" value="GntR_C"/>
</dbReference>
<sequence length="219" mass="24368">MITKQSLADAVAQQLTDRIGQGEFAVGEKLPTEPALMELFGVGRSTVREAIRKLTHSGMVRVQQGLGTFVLKAAANESLTERLLRSQGKELNEVRELLELKIAEKAARNRTQEDIAEMKMHLEERQKTALAHQAAQCIQADIDFHLCIAKAAKSDILLDLYKTVAGHLQQYFQKLLVDTEKFIASQALHEDLLQSIIDQDPKQAWQAAAKITGQQAILD</sequence>
<keyword evidence="1" id="KW-0805">Transcription regulation</keyword>
<dbReference type="CDD" id="cd07377">
    <property type="entry name" value="WHTH_GntR"/>
    <property type="match status" value="1"/>
</dbReference>
<evidence type="ECO:0000259" key="4">
    <source>
        <dbReference type="PROSITE" id="PS50949"/>
    </source>
</evidence>
<keyword evidence="3" id="KW-0804">Transcription</keyword>